<organism evidence="1">
    <name type="scientific">Micrurus lemniscatus lemniscatus</name>
    <dbReference type="NCBI Taxonomy" id="129467"/>
    <lineage>
        <taxon>Eukaryota</taxon>
        <taxon>Metazoa</taxon>
        <taxon>Chordata</taxon>
        <taxon>Craniata</taxon>
        <taxon>Vertebrata</taxon>
        <taxon>Euteleostomi</taxon>
        <taxon>Lepidosauria</taxon>
        <taxon>Squamata</taxon>
        <taxon>Bifurcata</taxon>
        <taxon>Unidentata</taxon>
        <taxon>Episquamata</taxon>
        <taxon>Toxicofera</taxon>
        <taxon>Serpentes</taxon>
        <taxon>Colubroidea</taxon>
        <taxon>Elapidae</taxon>
        <taxon>Elapinae</taxon>
        <taxon>Micrurus</taxon>
    </lineage>
</organism>
<proteinExistence type="predicted"/>
<evidence type="ECO:0000313" key="1">
    <source>
        <dbReference type="EMBL" id="LAA92684.1"/>
    </source>
</evidence>
<name>A0A2D4J8G0_MICLE</name>
<accession>A0A2D4J8G0</accession>
<protein>
    <submittedName>
        <fullName evidence="1">Uncharacterized protein</fullName>
    </submittedName>
</protein>
<reference evidence="1" key="2">
    <citation type="submission" date="2017-11" db="EMBL/GenBank/DDBJ databases">
        <title>Coralsnake Venomics: Analyses of Venom Gland Transcriptomes and Proteomes of Six Brazilian Taxa.</title>
        <authorList>
            <person name="Aird S.D."/>
            <person name="Jorge da Silva N."/>
            <person name="Qiu L."/>
            <person name="Villar-Briones A."/>
            <person name="Aparecida-Saddi V."/>
            <person name="Campos-Telles M.P."/>
            <person name="Grau M."/>
            <person name="Mikheyev A.S."/>
        </authorList>
    </citation>
    <scope>NUCLEOTIDE SEQUENCE</scope>
    <source>
        <tissue evidence="1">Venom_gland</tissue>
    </source>
</reference>
<reference evidence="1" key="1">
    <citation type="submission" date="2017-07" db="EMBL/GenBank/DDBJ databases">
        <authorList>
            <person name="Mikheyev A."/>
            <person name="Grau M."/>
        </authorList>
    </citation>
    <scope>NUCLEOTIDE SEQUENCE</scope>
    <source>
        <tissue evidence="1">Venom_gland</tissue>
    </source>
</reference>
<dbReference type="AlphaFoldDB" id="A0A2D4J8G0"/>
<dbReference type="EMBL" id="IACK01154426">
    <property type="protein sequence ID" value="LAA92684.1"/>
    <property type="molecule type" value="Transcribed_RNA"/>
</dbReference>
<sequence>MEKGVKNYCRKQRERGRPCTCLDFSIRSKGSRNRSSVLQTQPLFLESVSWKEGVSRRGFFVDLTVVEKRGEPLDTPFYPSSNACLCSSETSIDGVTEIAETYDKNLNF</sequence>